<organism evidence="2 3">
    <name type="scientific">Carnegiea gigantea</name>
    <dbReference type="NCBI Taxonomy" id="171969"/>
    <lineage>
        <taxon>Eukaryota</taxon>
        <taxon>Viridiplantae</taxon>
        <taxon>Streptophyta</taxon>
        <taxon>Embryophyta</taxon>
        <taxon>Tracheophyta</taxon>
        <taxon>Spermatophyta</taxon>
        <taxon>Magnoliopsida</taxon>
        <taxon>eudicotyledons</taxon>
        <taxon>Gunneridae</taxon>
        <taxon>Pentapetalae</taxon>
        <taxon>Caryophyllales</taxon>
        <taxon>Cactineae</taxon>
        <taxon>Cactaceae</taxon>
        <taxon>Cactoideae</taxon>
        <taxon>Echinocereeae</taxon>
        <taxon>Carnegiea</taxon>
    </lineage>
</organism>
<gene>
    <name evidence="2" type="ORF">Cgig2_024766</name>
</gene>
<keyword evidence="3" id="KW-1185">Reference proteome</keyword>
<feature type="region of interest" description="Disordered" evidence="1">
    <location>
        <begin position="1"/>
        <end position="89"/>
    </location>
</feature>
<name>A0A9Q1JYG6_9CARY</name>
<comment type="caution">
    <text evidence="2">The sequence shown here is derived from an EMBL/GenBank/DDBJ whole genome shotgun (WGS) entry which is preliminary data.</text>
</comment>
<accession>A0A9Q1JYG6</accession>
<proteinExistence type="predicted"/>
<evidence type="ECO:0000256" key="1">
    <source>
        <dbReference type="SAM" id="MobiDB-lite"/>
    </source>
</evidence>
<feature type="compositionally biased region" description="Basic residues" evidence="1">
    <location>
        <begin position="78"/>
        <end position="89"/>
    </location>
</feature>
<protein>
    <submittedName>
        <fullName evidence="2">Uncharacterized protein</fullName>
    </submittedName>
</protein>
<dbReference type="Proteomes" id="UP001153076">
    <property type="component" value="Unassembled WGS sequence"/>
</dbReference>
<dbReference type="EMBL" id="JAKOGI010000541">
    <property type="protein sequence ID" value="KAJ8433430.1"/>
    <property type="molecule type" value="Genomic_DNA"/>
</dbReference>
<dbReference type="AlphaFoldDB" id="A0A9Q1JYG6"/>
<sequence length="235" mass="26695">MRSKGKRRTSQQTYEKGPLKRKSGKNNTDKPLTKKTKREKSSEHFGKGDKFAQNSGEKGEEKNDSSKESAAKNALSKATKKALTNRHPKAAVQKVHVFDEELFGSFDSEENDPTYECEEDVSERFITRMPTCSFSSLVAQLNEAQTEAVRSIGFTSFLKVDLKQIPGKFSKWLIEGFDLHAVCFRLLDGQKLLVTAFDVFVTLEIIKCSMDEEYDEVNAVWLKEWKIDQNAPELP</sequence>
<reference evidence="2" key="1">
    <citation type="submission" date="2022-04" db="EMBL/GenBank/DDBJ databases">
        <title>Carnegiea gigantea Genome sequencing and assembly v2.</title>
        <authorList>
            <person name="Copetti D."/>
            <person name="Sanderson M.J."/>
            <person name="Burquez A."/>
            <person name="Wojciechowski M.F."/>
        </authorList>
    </citation>
    <scope>NUCLEOTIDE SEQUENCE</scope>
    <source>
        <strain evidence="2">SGP5-SGP5p</strain>
        <tissue evidence="2">Aerial part</tissue>
    </source>
</reference>
<feature type="compositionally biased region" description="Basic and acidic residues" evidence="1">
    <location>
        <begin position="57"/>
        <end position="70"/>
    </location>
</feature>
<evidence type="ECO:0000313" key="2">
    <source>
        <dbReference type="EMBL" id="KAJ8433430.1"/>
    </source>
</evidence>
<feature type="compositionally biased region" description="Basic and acidic residues" evidence="1">
    <location>
        <begin position="39"/>
        <end position="50"/>
    </location>
</feature>
<dbReference type="OrthoDB" id="679318at2759"/>
<evidence type="ECO:0000313" key="3">
    <source>
        <dbReference type="Proteomes" id="UP001153076"/>
    </source>
</evidence>